<dbReference type="EMBL" id="JAIWYP010000009">
    <property type="protein sequence ID" value="KAH3778068.1"/>
    <property type="molecule type" value="Genomic_DNA"/>
</dbReference>
<reference evidence="1" key="2">
    <citation type="submission" date="2020-11" db="EMBL/GenBank/DDBJ databases">
        <authorList>
            <person name="McCartney M.A."/>
            <person name="Auch B."/>
            <person name="Kono T."/>
            <person name="Mallez S."/>
            <person name="Becker A."/>
            <person name="Gohl D.M."/>
            <person name="Silverstein K.A.T."/>
            <person name="Koren S."/>
            <person name="Bechman K.B."/>
            <person name="Herman A."/>
            <person name="Abrahante J.E."/>
            <person name="Garbe J."/>
        </authorList>
    </citation>
    <scope>NUCLEOTIDE SEQUENCE</scope>
    <source>
        <strain evidence="1">Duluth1</strain>
        <tissue evidence="1">Whole animal</tissue>
    </source>
</reference>
<sequence length="51" mass="5378">MPTSGLRTLHLAHIRAPDNPSTLHSGPGPSFRCALCAINIHPVGSDCDVED</sequence>
<gene>
    <name evidence="1" type="ORF">DPMN_179521</name>
</gene>
<protein>
    <submittedName>
        <fullName evidence="1">Uncharacterized protein</fullName>
    </submittedName>
</protein>
<name>A0A9D4INK7_DREPO</name>
<evidence type="ECO:0000313" key="1">
    <source>
        <dbReference type="EMBL" id="KAH3778068.1"/>
    </source>
</evidence>
<comment type="caution">
    <text evidence="1">The sequence shown here is derived from an EMBL/GenBank/DDBJ whole genome shotgun (WGS) entry which is preliminary data.</text>
</comment>
<proteinExistence type="predicted"/>
<organism evidence="1 2">
    <name type="scientific">Dreissena polymorpha</name>
    <name type="common">Zebra mussel</name>
    <name type="synonym">Mytilus polymorpha</name>
    <dbReference type="NCBI Taxonomy" id="45954"/>
    <lineage>
        <taxon>Eukaryota</taxon>
        <taxon>Metazoa</taxon>
        <taxon>Spiralia</taxon>
        <taxon>Lophotrochozoa</taxon>
        <taxon>Mollusca</taxon>
        <taxon>Bivalvia</taxon>
        <taxon>Autobranchia</taxon>
        <taxon>Heteroconchia</taxon>
        <taxon>Euheterodonta</taxon>
        <taxon>Imparidentia</taxon>
        <taxon>Neoheterodontei</taxon>
        <taxon>Myida</taxon>
        <taxon>Dreissenoidea</taxon>
        <taxon>Dreissenidae</taxon>
        <taxon>Dreissena</taxon>
    </lineage>
</organism>
<reference evidence="1" key="1">
    <citation type="journal article" date="2019" name="bioRxiv">
        <title>The Genome of the Zebra Mussel, Dreissena polymorpha: A Resource for Invasive Species Research.</title>
        <authorList>
            <person name="McCartney M.A."/>
            <person name="Auch B."/>
            <person name="Kono T."/>
            <person name="Mallez S."/>
            <person name="Zhang Y."/>
            <person name="Obille A."/>
            <person name="Becker A."/>
            <person name="Abrahante J.E."/>
            <person name="Garbe J."/>
            <person name="Badalamenti J.P."/>
            <person name="Herman A."/>
            <person name="Mangelson H."/>
            <person name="Liachko I."/>
            <person name="Sullivan S."/>
            <person name="Sone E.D."/>
            <person name="Koren S."/>
            <person name="Silverstein K.A.T."/>
            <person name="Beckman K.B."/>
            <person name="Gohl D.M."/>
        </authorList>
    </citation>
    <scope>NUCLEOTIDE SEQUENCE</scope>
    <source>
        <strain evidence="1">Duluth1</strain>
        <tissue evidence="1">Whole animal</tissue>
    </source>
</reference>
<dbReference type="AlphaFoldDB" id="A0A9D4INK7"/>
<evidence type="ECO:0000313" key="2">
    <source>
        <dbReference type="Proteomes" id="UP000828390"/>
    </source>
</evidence>
<keyword evidence="2" id="KW-1185">Reference proteome</keyword>
<accession>A0A9D4INK7</accession>
<dbReference type="Proteomes" id="UP000828390">
    <property type="component" value="Unassembled WGS sequence"/>
</dbReference>